<comment type="function">
    <text evidence="5">Binds to the 23S rRNA.</text>
</comment>
<organism evidence="8 9">
    <name type="scientific">Methanofollis tationis</name>
    <dbReference type="NCBI Taxonomy" id="81417"/>
    <lineage>
        <taxon>Archaea</taxon>
        <taxon>Methanobacteriati</taxon>
        <taxon>Methanobacteriota</taxon>
        <taxon>Stenosarchaea group</taxon>
        <taxon>Methanomicrobia</taxon>
        <taxon>Methanomicrobiales</taxon>
        <taxon>Methanomicrobiaceae</taxon>
        <taxon>Methanofollis</taxon>
    </lineage>
</organism>
<name>A0A7K4HMX3_9EURY</name>
<dbReference type="InterPro" id="IPR035970">
    <property type="entry name" value="60S_ribosomal_eL19_sf"/>
</dbReference>
<dbReference type="GO" id="GO:0006412">
    <property type="term" value="P:translation"/>
    <property type="evidence" value="ECO:0007669"/>
    <property type="project" value="UniProtKB-UniRule"/>
</dbReference>
<evidence type="ECO:0000256" key="6">
    <source>
        <dbReference type="RuleBase" id="RU000574"/>
    </source>
</evidence>
<dbReference type="InterPro" id="IPR057260">
    <property type="entry name" value="Ribosomal_L19e_C"/>
</dbReference>
<dbReference type="InterPro" id="IPR015972">
    <property type="entry name" value="Ribosomal_eL19_dom1"/>
</dbReference>
<keyword evidence="5" id="KW-0699">rRNA-binding</keyword>
<dbReference type="Pfam" id="PF25476">
    <property type="entry name" value="Ribosomal_L19e_C"/>
    <property type="match status" value="1"/>
</dbReference>
<dbReference type="Gene3D" id="1.20.5.560">
    <property type="entry name" value="Single Heli x bin"/>
    <property type="match status" value="1"/>
</dbReference>
<dbReference type="HAMAP" id="MF_01475">
    <property type="entry name" value="Ribosomal_eL19"/>
    <property type="match status" value="1"/>
</dbReference>
<dbReference type="RefSeq" id="WP_176788304.1">
    <property type="nucleotide sequence ID" value="NZ_JABXWR010000001.1"/>
</dbReference>
<dbReference type="CDD" id="cd00481">
    <property type="entry name" value="Ribosomal_L19e"/>
    <property type="match status" value="1"/>
</dbReference>
<gene>
    <name evidence="5" type="primary">rpl19e</name>
    <name evidence="8" type="ORF">HWN36_04715</name>
</gene>
<dbReference type="FunFam" id="1.10.1650.10:FF:000001">
    <property type="entry name" value="Ribosomal protein L19"/>
    <property type="match status" value="1"/>
</dbReference>
<dbReference type="GO" id="GO:0022625">
    <property type="term" value="C:cytosolic large ribosomal subunit"/>
    <property type="evidence" value="ECO:0007669"/>
    <property type="project" value="InterPro"/>
</dbReference>
<keyword evidence="3 5" id="KW-0689">Ribosomal protein</keyword>
<protein>
    <recommendedName>
        <fullName evidence="5">Large ribosomal subunit protein eL19</fullName>
    </recommendedName>
</protein>
<dbReference type="Gene3D" id="1.10.1200.60">
    <property type="match status" value="1"/>
</dbReference>
<dbReference type="SMART" id="SM01416">
    <property type="entry name" value="Ribosomal_L19e"/>
    <property type="match status" value="1"/>
</dbReference>
<reference evidence="8 9" key="1">
    <citation type="submission" date="2020-06" db="EMBL/GenBank/DDBJ databases">
        <title>Methanofollis fontis sp. nov., a methanogen isolated from marine sediments near a cold seep at Four-Way Closure Ridge offshore southwestern Taiwan.</title>
        <authorList>
            <person name="Chen S.-C."/>
            <person name="Teng N.-H."/>
            <person name="Lin Y.-S."/>
            <person name="Lai M.-C."/>
            <person name="Chen H.-H."/>
            <person name="Wang C.-C."/>
        </authorList>
    </citation>
    <scope>NUCLEOTIDE SEQUENCE [LARGE SCALE GENOMIC DNA]</scope>
    <source>
        <strain evidence="8 9">DSM 2702</strain>
    </source>
</reference>
<keyword evidence="4 5" id="KW-0687">Ribonucleoprotein</keyword>
<evidence type="ECO:0000256" key="2">
    <source>
        <dbReference type="ARBA" id="ARBA00011838"/>
    </source>
</evidence>
<evidence type="ECO:0000256" key="1">
    <source>
        <dbReference type="ARBA" id="ARBA00011082"/>
    </source>
</evidence>
<dbReference type="PROSITE" id="PS00526">
    <property type="entry name" value="RIBOSOMAL_L19E"/>
    <property type="match status" value="1"/>
</dbReference>
<comment type="caution">
    <text evidence="8">The sequence shown here is derived from an EMBL/GenBank/DDBJ whole genome shotgun (WGS) entry which is preliminary data.</text>
</comment>
<dbReference type="NCBIfam" id="NF006343">
    <property type="entry name" value="PRK08570.1"/>
    <property type="match status" value="1"/>
</dbReference>
<dbReference type="OrthoDB" id="11624at2157"/>
<dbReference type="Pfam" id="PF01280">
    <property type="entry name" value="Ribosomal_L19e"/>
    <property type="match status" value="1"/>
</dbReference>
<comment type="similarity">
    <text evidence="1 5 6">Belongs to the eukaryotic ribosomal protein eL19 family.</text>
</comment>
<dbReference type="Gene3D" id="1.10.1650.10">
    <property type="match status" value="1"/>
</dbReference>
<dbReference type="InterPro" id="IPR057259">
    <property type="entry name" value="Ribosomal_L19e"/>
</dbReference>
<evidence type="ECO:0000256" key="3">
    <source>
        <dbReference type="ARBA" id="ARBA00022980"/>
    </source>
</evidence>
<proteinExistence type="inferred from homology"/>
<dbReference type="PANTHER" id="PTHR10722">
    <property type="entry name" value="60S RIBOSOMAL PROTEIN L19"/>
    <property type="match status" value="1"/>
</dbReference>
<accession>A0A7K4HMX3</accession>
<dbReference type="InterPro" id="IPR015974">
    <property type="entry name" value="Ribosomal_eL19_dom3"/>
</dbReference>
<dbReference type="EMBL" id="JABXWR010000001">
    <property type="protein sequence ID" value="NVO66626.1"/>
    <property type="molecule type" value="Genomic_DNA"/>
</dbReference>
<evidence type="ECO:0000313" key="8">
    <source>
        <dbReference type="EMBL" id="NVO66626.1"/>
    </source>
</evidence>
<dbReference type="SUPFAM" id="SSF48140">
    <property type="entry name" value="Ribosomal protein L19 (L19e)"/>
    <property type="match status" value="1"/>
</dbReference>
<evidence type="ECO:0000256" key="5">
    <source>
        <dbReference type="HAMAP-Rule" id="MF_01475"/>
    </source>
</evidence>
<sequence>MSDLSTQKRIAAAVLKCGVNRVWLNPERLSDIEAAISRSEIRELVGEGVIKAGVVKGNSRGRARIREAKRSYGHKKGYGRRKGSAGARTPSKRQWIMKIRAIRSSLREMREDGTVDRRTYRTLYRRAAGGQFRSRAHMKSHVDMMKGRTE</sequence>
<dbReference type="Proteomes" id="UP000570823">
    <property type="component" value="Unassembled WGS sequence"/>
</dbReference>
<comment type="subunit">
    <text evidence="2 5">Part of the 50S ribosomal subunit.</text>
</comment>
<dbReference type="AlphaFoldDB" id="A0A7K4HMX3"/>
<feature type="domain" description="Large ribosomal subunit protein eL19" evidence="7">
    <location>
        <begin position="3"/>
        <end position="146"/>
    </location>
</feature>
<dbReference type="GO" id="GO:0070180">
    <property type="term" value="F:large ribosomal subunit rRNA binding"/>
    <property type="evidence" value="ECO:0007669"/>
    <property type="project" value="UniProtKB-UniRule"/>
</dbReference>
<evidence type="ECO:0000259" key="7">
    <source>
        <dbReference type="SMART" id="SM01416"/>
    </source>
</evidence>
<dbReference type="InterPro" id="IPR000196">
    <property type="entry name" value="Ribosomal_eL19_dom"/>
</dbReference>
<evidence type="ECO:0000313" key="9">
    <source>
        <dbReference type="Proteomes" id="UP000570823"/>
    </source>
</evidence>
<keyword evidence="9" id="KW-1185">Reference proteome</keyword>
<dbReference type="InterPro" id="IPR039547">
    <property type="entry name" value="Ribosomal_eL19"/>
</dbReference>
<keyword evidence="5" id="KW-0694">RNA-binding</keyword>
<evidence type="ECO:0000256" key="4">
    <source>
        <dbReference type="ARBA" id="ARBA00023274"/>
    </source>
</evidence>
<dbReference type="InterPro" id="IPR023638">
    <property type="entry name" value="Ribosomal_eL19_CS"/>
</dbReference>
<dbReference type="GO" id="GO:0003735">
    <property type="term" value="F:structural constituent of ribosome"/>
    <property type="evidence" value="ECO:0007669"/>
    <property type="project" value="InterPro"/>
</dbReference>
<dbReference type="InterPro" id="IPR015973">
    <property type="entry name" value="Ribosomal_eL19_dom2"/>
</dbReference>